<dbReference type="Proteomes" id="UP001153269">
    <property type="component" value="Unassembled WGS sequence"/>
</dbReference>
<sequence length="85" mass="9594">MEKKNGCPFVFQEFALSLVRGPSRGAHCHCWSPACVCYWLTGAVNDILQSSYGPVINGLKERWRMDVNTLCMELCQDYTMSGENV</sequence>
<comment type="caution">
    <text evidence="1">The sequence shown here is derived from an EMBL/GenBank/DDBJ whole genome shotgun (WGS) entry which is preliminary data.</text>
</comment>
<protein>
    <submittedName>
        <fullName evidence="1">Uncharacterized protein</fullName>
    </submittedName>
</protein>
<accession>A0A9N7VB04</accession>
<name>A0A9N7VB04_PLEPL</name>
<organism evidence="1 2">
    <name type="scientific">Pleuronectes platessa</name>
    <name type="common">European plaice</name>
    <dbReference type="NCBI Taxonomy" id="8262"/>
    <lineage>
        <taxon>Eukaryota</taxon>
        <taxon>Metazoa</taxon>
        <taxon>Chordata</taxon>
        <taxon>Craniata</taxon>
        <taxon>Vertebrata</taxon>
        <taxon>Euteleostomi</taxon>
        <taxon>Actinopterygii</taxon>
        <taxon>Neopterygii</taxon>
        <taxon>Teleostei</taxon>
        <taxon>Neoteleostei</taxon>
        <taxon>Acanthomorphata</taxon>
        <taxon>Carangaria</taxon>
        <taxon>Pleuronectiformes</taxon>
        <taxon>Pleuronectoidei</taxon>
        <taxon>Pleuronectidae</taxon>
        <taxon>Pleuronectes</taxon>
    </lineage>
</organism>
<dbReference type="EMBL" id="CADEAL010003591">
    <property type="protein sequence ID" value="CAB1445254.1"/>
    <property type="molecule type" value="Genomic_DNA"/>
</dbReference>
<evidence type="ECO:0000313" key="2">
    <source>
        <dbReference type="Proteomes" id="UP001153269"/>
    </source>
</evidence>
<reference evidence="1" key="1">
    <citation type="submission" date="2020-03" db="EMBL/GenBank/DDBJ databases">
        <authorList>
            <person name="Weist P."/>
        </authorList>
    </citation>
    <scope>NUCLEOTIDE SEQUENCE</scope>
</reference>
<keyword evidence="2" id="KW-1185">Reference proteome</keyword>
<gene>
    <name evidence="1" type="ORF">PLEPLA_LOCUS32985</name>
</gene>
<evidence type="ECO:0000313" key="1">
    <source>
        <dbReference type="EMBL" id="CAB1445254.1"/>
    </source>
</evidence>
<proteinExistence type="predicted"/>
<dbReference type="AlphaFoldDB" id="A0A9N7VB04"/>